<dbReference type="EMBL" id="RSEC01000059">
    <property type="protein sequence ID" value="RSD11792.1"/>
    <property type="molecule type" value="Genomic_DNA"/>
</dbReference>
<dbReference type="OrthoDB" id="9762169at2"/>
<sequence length="643" mass="68022">MGQVVLGSGPDGRLVALKLVHRHLAEDPGFRARFREEVRASQAVSGAYTAAVVDADPDAETPWLASVHIPGPSLDETLTALGGLPEAAVLRLAAGLAGALRQIHRAGLVHRDLKPSNVLLADDGPRVIDFGIARAADDRPGITRSGWLIGSPAFMSPEQARSEPATQAGDIFSFGAVLVAACTGASPFDGGNTLQTLNNVVLADPDLGALPSSIREIVRPCFAAAPDRRPTAAELVESIGPQAPSARPWPPEVEELIRQRHAEVARLAGSAPDAPTRVAPPAPARQATAVLARPRRRVLAVAIAVVVLAAGGVTAWKLWPPPQPPAPPPAAPHLVPAGTIAGTEQARWAQFSPDGRVLAVENTDGTVQLREVATGRQLGQILGPFGENGAEDFTFTADSRTLVTAKLDSDHAVVQQWDVATGSPAAAPLDAGKVDTRFLHPTLSPGGRTLAVAADDTGHESGVYFWDVPGRRQTWFADTTANVTQAAFSEDGRTLAIRDWAAGSAPEPLTLWDATTRQQRGPAITLQKDDSYRWVSFAPGGRYLITVDETAETCYVRLWDPVTHNQVRAPITIAPAPDNQAQLNADGTRLLTLSDATLTFTDLADGHAIATLTDVRWARFSPDGRTIATFGKDGPVRLWHPPA</sequence>
<dbReference type="SMART" id="SM00220">
    <property type="entry name" value="S_TKc"/>
    <property type="match status" value="1"/>
</dbReference>
<feature type="domain" description="Protein kinase" evidence="6">
    <location>
        <begin position="1"/>
        <end position="250"/>
    </location>
</feature>
<dbReference type="SUPFAM" id="SSF56112">
    <property type="entry name" value="Protein kinase-like (PK-like)"/>
    <property type="match status" value="1"/>
</dbReference>
<dbReference type="InterPro" id="IPR000719">
    <property type="entry name" value="Prot_kinase_dom"/>
</dbReference>
<accession>A0A427T1X3</accession>
<dbReference type="Pfam" id="PF00400">
    <property type="entry name" value="WD40"/>
    <property type="match status" value="1"/>
</dbReference>
<dbReference type="Proteomes" id="UP000267081">
    <property type="component" value="Unassembled WGS sequence"/>
</dbReference>
<proteinExistence type="predicted"/>
<keyword evidence="1" id="KW-0808">Transferase</keyword>
<dbReference type="PROSITE" id="PS00108">
    <property type="entry name" value="PROTEIN_KINASE_ST"/>
    <property type="match status" value="1"/>
</dbReference>
<dbReference type="PROSITE" id="PS50082">
    <property type="entry name" value="WD_REPEATS_2"/>
    <property type="match status" value="1"/>
</dbReference>
<evidence type="ECO:0000256" key="3">
    <source>
        <dbReference type="ARBA" id="ARBA00022777"/>
    </source>
</evidence>
<dbReference type="InterPro" id="IPR008271">
    <property type="entry name" value="Ser/Thr_kinase_AS"/>
</dbReference>
<dbReference type="AlphaFoldDB" id="A0A427T1X3"/>
<comment type="caution">
    <text evidence="7">The sequence shown here is derived from an EMBL/GenBank/DDBJ whole genome shotgun (WGS) entry which is preliminary data.</text>
</comment>
<dbReference type="InterPro" id="IPR001680">
    <property type="entry name" value="WD40_rpt"/>
</dbReference>
<reference evidence="7 8" key="1">
    <citation type="submission" date="2018-12" db="EMBL/GenBank/DDBJ databases">
        <title>Amycolatopsis eburnea sp. nov. actinomycete associate with arbuscular mycorrhiza fungal spore.</title>
        <authorList>
            <person name="Lumyong S."/>
            <person name="Chaiya L."/>
        </authorList>
    </citation>
    <scope>NUCLEOTIDE SEQUENCE [LARGE SCALE GENOMIC DNA]</scope>
    <source>
        <strain evidence="7 8">GLM-1</strain>
    </source>
</reference>
<keyword evidence="2" id="KW-0547">Nucleotide-binding</keyword>
<dbReference type="GO" id="GO:0005524">
    <property type="term" value="F:ATP binding"/>
    <property type="evidence" value="ECO:0007669"/>
    <property type="project" value="UniProtKB-KW"/>
</dbReference>
<name>A0A427T1X3_9PSEU</name>
<evidence type="ECO:0000256" key="2">
    <source>
        <dbReference type="ARBA" id="ARBA00022741"/>
    </source>
</evidence>
<keyword evidence="8" id="KW-1185">Reference proteome</keyword>
<keyword evidence="4" id="KW-0067">ATP-binding</keyword>
<dbReference type="SMART" id="SM00320">
    <property type="entry name" value="WD40"/>
    <property type="match status" value="4"/>
</dbReference>
<dbReference type="PROSITE" id="PS50294">
    <property type="entry name" value="WD_REPEATS_REGION"/>
    <property type="match status" value="1"/>
</dbReference>
<organism evidence="7 8">
    <name type="scientific">Amycolatopsis eburnea</name>
    <dbReference type="NCBI Taxonomy" id="2267691"/>
    <lineage>
        <taxon>Bacteria</taxon>
        <taxon>Bacillati</taxon>
        <taxon>Actinomycetota</taxon>
        <taxon>Actinomycetes</taxon>
        <taxon>Pseudonocardiales</taxon>
        <taxon>Pseudonocardiaceae</taxon>
        <taxon>Amycolatopsis</taxon>
    </lineage>
</organism>
<dbReference type="Gene3D" id="3.30.200.20">
    <property type="entry name" value="Phosphorylase Kinase, domain 1"/>
    <property type="match status" value="1"/>
</dbReference>
<dbReference type="PROSITE" id="PS50011">
    <property type="entry name" value="PROTEIN_KINASE_DOM"/>
    <property type="match status" value="1"/>
</dbReference>
<keyword evidence="3" id="KW-0418">Kinase</keyword>
<evidence type="ECO:0000256" key="4">
    <source>
        <dbReference type="ARBA" id="ARBA00022840"/>
    </source>
</evidence>
<feature type="repeat" description="WD" evidence="5">
    <location>
        <begin position="620"/>
        <end position="643"/>
    </location>
</feature>
<gene>
    <name evidence="7" type="ORF">EIY87_34120</name>
</gene>
<dbReference type="PANTHER" id="PTHR43289:SF34">
    <property type="entry name" value="SERINE_THREONINE-PROTEIN KINASE YBDM-RELATED"/>
    <property type="match status" value="1"/>
</dbReference>
<dbReference type="CDD" id="cd14014">
    <property type="entry name" value="STKc_PknB_like"/>
    <property type="match status" value="1"/>
</dbReference>
<dbReference type="Gene3D" id="1.10.510.10">
    <property type="entry name" value="Transferase(Phosphotransferase) domain 1"/>
    <property type="match status" value="1"/>
</dbReference>
<evidence type="ECO:0000256" key="5">
    <source>
        <dbReference type="PROSITE-ProRule" id="PRU00221"/>
    </source>
</evidence>
<dbReference type="Gene3D" id="2.130.10.10">
    <property type="entry name" value="YVTN repeat-like/Quinoprotein amine dehydrogenase"/>
    <property type="match status" value="2"/>
</dbReference>
<dbReference type="InterPro" id="IPR011009">
    <property type="entry name" value="Kinase-like_dom_sf"/>
</dbReference>
<evidence type="ECO:0000256" key="1">
    <source>
        <dbReference type="ARBA" id="ARBA00022679"/>
    </source>
</evidence>
<evidence type="ECO:0000313" key="7">
    <source>
        <dbReference type="EMBL" id="RSD11792.1"/>
    </source>
</evidence>
<protein>
    <recommendedName>
        <fullName evidence="6">Protein kinase domain-containing protein</fullName>
    </recommendedName>
</protein>
<dbReference type="GO" id="GO:0004674">
    <property type="term" value="F:protein serine/threonine kinase activity"/>
    <property type="evidence" value="ECO:0007669"/>
    <property type="project" value="TreeGrafter"/>
</dbReference>
<dbReference type="PANTHER" id="PTHR43289">
    <property type="entry name" value="MITOGEN-ACTIVATED PROTEIN KINASE KINASE KINASE 20-RELATED"/>
    <property type="match status" value="1"/>
</dbReference>
<dbReference type="SUPFAM" id="SSF69322">
    <property type="entry name" value="Tricorn protease domain 2"/>
    <property type="match status" value="1"/>
</dbReference>
<evidence type="ECO:0000259" key="6">
    <source>
        <dbReference type="PROSITE" id="PS50011"/>
    </source>
</evidence>
<dbReference type="Pfam" id="PF00069">
    <property type="entry name" value="Pkinase"/>
    <property type="match status" value="1"/>
</dbReference>
<evidence type="ECO:0000313" key="8">
    <source>
        <dbReference type="Proteomes" id="UP000267081"/>
    </source>
</evidence>
<dbReference type="InterPro" id="IPR015943">
    <property type="entry name" value="WD40/YVTN_repeat-like_dom_sf"/>
</dbReference>
<keyword evidence="5" id="KW-0853">WD repeat</keyword>